<evidence type="ECO:0000313" key="2">
    <source>
        <dbReference type="Proteomes" id="UP000298616"/>
    </source>
</evidence>
<name>A0A4D7JHE1_9BACT</name>
<protein>
    <submittedName>
        <fullName evidence="1">SusD/RagB family nutrient-binding outer membrane lipoprotein</fullName>
    </submittedName>
</protein>
<dbReference type="KEGG" id="fpf:DCC35_06770"/>
<dbReference type="Gene3D" id="1.25.40.390">
    <property type="match status" value="1"/>
</dbReference>
<sequence>MKKIISIIIISVIAFGCDDRLDELNTDKKNPAQVPASSLFSNGLKNGFDILNSINVNENVFNLYVQYFTTTTYPEETRYNLTSRTIPENFWFSIYVDALSDLNEAKNLINSDLENEPTNPEELTNQIAIINIFEAYLYHTLVDVFGNVPYSEALDPDNITPVYDDAQAIYDEIIMKINTALSNLDESQPAFGATQDILYHDDLSKWMKFANTLKLRIGMRYADVDPNRSTSLVNEALSAGIFESNADNASLEYLSAAPNTNPVYEDLVLSGRQDFILAETVGDVLNSLQDPRITAFATPVAFGYRTDDNNNRLDSTIVDSPGYFIVWDAVNGSDSLSWQQGTFTISASDANLNPRVFRGGLIGENNSFVTHAKVGPALYADPSLPGTIMSYSEVEFLLAEAVERGGYNVSGTAEEHYNAGIEASFDQWGVNGYEDYISQLEVAYATADGDWRNKIGRQLWIALYDMGVESWNSWKRLNHDTLKPLEGDTEVTVPLRLTYPLIEDQLNGDNVAAASQAIGGDEKYTRIFWDVN</sequence>
<reference evidence="1 2" key="1">
    <citation type="submission" date="2018-04" db="EMBL/GenBank/DDBJ databases">
        <title>Complete genome uncultured novel isolate.</title>
        <authorList>
            <person name="Merlino G."/>
        </authorList>
    </citation>
    <scope>NUCLEOTIDE SEQUENCE [LARGE SCALE GENOMIC DNA]</scope>
    <source>
        <strain evidence="2">R1DC9</strain>
    </source>
</reference>
<organism evidence="1 2">
    <name type="scientific">Mangrovivirga cuniculi</name>
    <dbReference type="NCBI Taxonomy" id="2715131"/>
    <lineage>
        <taxon>Bacteria</taxon>
        <taxon>Pseudomonadati</taxon>
        <taxon>Bacteroidota</taxon>
        <taxon>Cytophagia</taxon>
        <taxon>Cytophagales</taxon>
        <taxon>Mangrovivirgaceae</taxon>
        <taxon>Mangrovivirga</taxon>
    </lineage>
</organism>
<dbReference type="OrthoDB" id="973072at2"/>
<dbReference type="Proteomes" id="UP000298616">
    <property type="component" value="Chromosome"/>
</dbReference>
<accession>A0A4D7JHE1</accession>
<dbReference type="InterPro" id="IPR041662">
    <property type="entry name" value="SusD-like_2"/>
</dbReference>
<dbReference type="PROSITE" id="PS51257">
    <property type="entry name" value="PROKAR_LIPOPROTEIN"/>
    <property type="match status" value="1"/>
</dbReference>
<gene>
    <name evidence="1" type="ORF">DCC35_06770</name>
</gene>
<keyword evidence="1" id="KW-0449">Lipoprotein</keyword>
<keyword evidence="2" id="KW-1185">Reference proteome</keyword>
<evidence type="ECO:0000313" key="1">
    <source>
        <dbReference type="EMBL" id="QCK14463.1"/>
    </source>
</evidence>
<dbReference type="EMBL" id="CP028923">
    <property type="protein sequence ID" value="QCK14463.1"/>
    <property type="molecule type" value="Genomic_DNA"/>
</dbReference>
<proteinExistence type="predicted"/>
<dbReference type="RefSeq" id="WP_137090053.1">
    <property type="nucleotide sequence ID" value="NZ_CP028923.1"/>
</dbReference>
<dbReference type="Pfam" id="PF12771">
    <property type="entry name" value="SusD-like_2"/>
    <property type="match status" value="1"/>
</dbReference>
<dbReference type="AlphaFoldDB" id="A0A4D7JHE1"/>
<dbReference type="InterPro" id="IPR011990">
    <property type="entry name" value="TPR-like_helical_dom_sf"/>
</dbReference>
<dbReference type="SUPFAM" id="SSF48452">
    <property type="entry name" value="TPR-like"/>
    <property type="match status" value="1"/>
</dbReference>